<reference evidence="3 4" key="1">
    <citation type="journal article" name="Sci. Rep.">
        <title>Telomere-to-telomere assembled and centromere annotated genomes of the two main subspecies of the button mushroom Agaricus bisporus reveal especially polymorphic chromosome ends.</title>
        <authorList>
            <person name="Sonnenberg A.S.M."/>
            <person name="Sedaghat-Telgerd N."/>
            <person name="Lavrijssen B."/>
            <person name="Ohm R.A."/>
            <person name="Hendrickx P.M."/>
            <person name="Scholtmeijer K."/>
            <person name="Baars J.J.P."/>
            <person name="van Peer A."/>
        </authorList>
    </citation>
    <scope>NUCLEOTIDE SEQUENCE [LARGE SCALE GENOMIC DNA]</scope>
    <source>
        <strain evidence="3 4">H119_p4</strain>
    </source>
</reference>
<protein>
    <recommendedName>
        <fullName evidence="2">Nephrocystin 3-like N-terminal domain-containing protein</fullName>
    </recommendedName>
</protein>
<proteinExistence type="predicted"/>
<sequence length="726" mass="82699">MIPRRKWNRFKASLRDFFFSEDEDGIQDGPRRPAGSGGFFNNAQHSTLHNSTMTAVHGNQYNFSSTEGDRNMIVTQIMNLLSQHIIRGAAHDSSARDPPPRCHPETRVKLIDRITAWFEGQSSLELLLWITGPAGVGKSAVVQTFAEYLVKSHRLGASVFLSRPNKRDNPHGVFITIAYQLATRIEAYRDYIVERLRLDPELPSRGMQAQFMAFLIEPFVEKKIGAGGKRWGILLDGLDELRGSDAQCEIIRLISSFAQEHPNAPLIWIIASRPESHISNMFEDDEVGRSYWSEYIPIDSTEACADVERFLRSSFKMTQKKFRHCVSSDWPSNTDFLKLTAAASGLFVYAQVVMQFIGDSHHADPMARLEALLSVIDRSNAFPTQENPFVHLDALYHEILSSIPTTVWPTTKQLLGVAIYGGEITLGPIRNDLGANFLTLRGTSILFGITRNTVYASLDKSRSTLKIPDWKVAHKKPLTFLHASFSDYLKDSKRSRDFNVGSEEDVETEVILRLLEIWNRCCGDDIATSSVVLAWHQYCSELTDKFSSRANEKFHSNLFHDTIFHLIGAMYDISYNTKESPALAPLWKVHMRKFCYFLTGDNLSYLVDGMMDISPESRHIGFLRKVQLKDLEFGHLDWKEMSPAYSRIGKRRRFSEKTDMIHRPRSNAELTTFVSELESLQERSPELVVYIVGGVARERVAVFKRPLKEGATDYDDFMHYIIPYPE</sequence>
<gene>
    <name evidence="3" type="ORF">Agabi119p4_10733</name>
</gene>
<evidence type="ECO:0000259" key="2">
    <source>
        <dbReference type="Pfam" id="PF24883"/>
    </source>
</evidence>
<feature type="domain" description="Nephrocystin 3-like N-terminal" evidence="2">
    <location>
        <begin position="114"/>
        <end position="273"/>
    </location>
</feature>
<dbReference type="PANTHER" id="PTHR10039">
    <property type="entry name" value="AMELOGENIN"/>
    <property type="match status" value="1"/>
</dbReference>
<evidence type="ECO:0000313" key="4">
    <source>
        <dbReference type="Proteomes" id="UP000629468"/>
    </source>
</evidence>
<name>A0A8H7C255_AGABI</name>
<evidence type="ECO:0000313" key="3">
    <source>
        <dbReference type="EMBL" id="KAF7761324.1"/>
    </source>
</evidence>
<dbReference type="SUPFAM" id="SSF52540">
    <property type="entry name" value="P-loop containing nucleoside triphosphate hydrolases"/>
    <property type="match status" value="1"/>
</dbReference>
<evidence type="ECO:0000256" key="1">
    <source>
        <dbReference type="ARBA" id="ARBA00022737"/>
    </source>
</evidence>
<dbReference type="EMBL" id="JABXXO010000014">
    <property type="protein sequence ID" value="KAF7761324.1"/>
    <property type="molecule type" value="Genomic_DNA"/>
</dbReference>
<dbReference type="Gene3D" id="3.40.50.300">
    <property type="entry name" value="P-loop containing nucleotide triphosphate hydrolases"/>
    <property type="match status" value="1"/>
</dbReference>
<dbReference type="AlphaFoldDB" id="A0A8H7C255"/>
<dbReference type="PANTHER" id="PTHR10039:SF17">
    <property type="entry name" value="FUNGAL STAND N-TERMINAL GOODBYE DOMAIN-CONTAINING PROTEIN-RELATED"/>
    <property type="match status" value="1"/>
</dbReference>
<keyword evidence="1" id="KW-0677">Repeat</keyword>
<accession>A0A8H7C255</accession>
<dbReference type="InterPro" id="IPR027417">
    <property type="entry name" value="P-loop_NTPase"/>
</dbReference>
<dbReference type="Pfam" id="PF24883">
    <property type="entry name" value="NPHP3_N"/>
    <property type="match status" value="1"/>
</dbReference>
<dbReference type="InterPro" id="IPR056884">
    <property type="entry name" value="NPHP3-like_N"/>
</dbReference>
<dbReference type="Proteomes" id="UP000629468">
    <property type="component" value="Unassembled WGS sequence"/>
</dbReference>
<organism evidence="3 4">
    <name type="scientific">Agaricus bisporus var. burnettii</name>
    <dbReference type="NCBI Taxonomy" id="192524"/>
    <lineage>
        <taxon>Eukaryota</taxon>
        <taxon>Fungi</taxon>
        <taxon>Dikarya</taxon>
        <taxon>Basidiomycota</taxon>
        <taxon>Agaricomycotina</taxon>
        <taxon>Agaricomycetes</taxon>
        <taxon>Agaricomycetidae</taxon>
        <taxon>Agaricales</taxon>
        <taxon>Agaricineae</taxon>
        <taxon>Agaricaceae</taxon>
        <taxon>Agaricus</taxon>
    </lineage>
</organism>
<comment type="caution">
    <text evidence="3">The sequence shown here is derived from an EMBL/GenBank/DDBJ whole genome shotgun (WGS) entry which is preliminary data.</text>
</comment>